<dbReference type="Pfam" id="PF06792">
    <property type="entry name" value="UPF0261"/>
    <property type="match status" value="1"/>
</dbReference>
<dbReference type="Gene3D" id="3.40.50.12030">
    <property type="entry name" value="Uncharacterised protein family UPF0261, NC domain"/>
    <property type="match status" value="1"/>
</dbReference>
<sequence>MPEHTARPRVVLLAALDTKADDAAFVRARLQSWGIAVTLVDYSVVGDPPVVPDHSAAQVAELAGTSLQELREARDRSRAVAAMGSGARLLVAQLHADGEVDGVFALGGGAGTTIGSAVMRELPLGMPKVILSTIAAGDTSNYLGTSDIVLFPSVVDVAGVNSVSRLTYTAAADAMAGMVQGLSIREGDRRPSAVEQRPVVAASMFGVTTPAVLRSRELLEEAGCEVVVFHATGAGGRTLERLCAEGHFAAVLDLTTTEWADEVVGGILSAGADRLNAAARAGIPQVVSVGATDMVNFGRPDTVPARFTGRTFYHHNAENTLMRTTVEESRQIGLSIGSRVAASTGPSVVIVPDGGVSALDAPGQPFEDSAARAALADDLVKALSGSDTRVIRTPLHINDGAFAELAVRELLALMRRSDQGDRGDADDGGGVGGVGGGGQSSQSNETNQSGRVAAAPHAESPTPTRGKE</sequence>
<dbReference type="Proteomes" id="UP001201161">
    <property type="component" value="Unassembled WGS sequence"/>
</dbReference>
<dbReference type="RefSeq" id="WP_236401894.1">
    <property type="nucleotide sequence ID" value="NZ_JAKJHZ010000007.1"/>
</dbReference>
<organism evidence="4 5">
    <name type="scientific">Nocardioides potassii</name>
    <dbReference type="NCBI Taxonomy" id="2911371"/>
    <lineage>
        <taxon>Bacteria</taxon>
        <taxon>Bacillati</taxon>
        <taxon>Actinomycetota</taxon>
        <taxon>Actinomycetes</taxon>
        <taxon>Propionibacteriales</taxon>
        <taxon>Nocardioidaceae</taxon>
        <taxon>Nocardioides</taxon>
    </lineage>
</organism>
<dbReference type="NCBIfam" id="NF002674">
    <property type="entry name" value="PRK02399.1-2"/>
    <property type="match status" value="1"/>
</dbReference>
<gene>
    <name evidence="4" type="ORF">L2K70_11040</name>
</gene>
<dbReference type="InterPro" id="IPR051353">
    <property type="entry name" value="Tobamovirus_resist_UPF0261"/>
</dbReference>
<feature type="region of interest" description="Disordered" evidence="1">
    <location>
        <begin position="418"/>
        <end position="468"/>
    </location>
</feature>
<feature type="domain" description="UPF0261" evidence="2">
    <location>
        <begin position="8"/>
        <end position="180"/>
    </location>
</feature>
<evidence type="ECO:0000256" key="1">
    <source>
        <dbReference type="SAM" id="MobiDB-lite"/>
    </source>
</evidence>
<name>A0ABS9HDE6_9ACTN</name>
<reference evidence="4 5" key="1">
    <citation type="submission" date="2022-01" db="EMBL/GenBank/DDBJ databases">
        <title>Nocardioides sp. nov., an actinomycete isolated from mining soil.</title>
        <authorList>
            <person name="Liu L."/>
        </authorList>
    </citation>
    <scope>NUCLEOTIDE SEQUENCE [LARGE SCALE GENOMIC DNA]</scope>
    <source>
        <strain evidence="4 5">KLBMP 9356</strain>
    </source>
</reference>
<protein>
    <submittedName>
        <fullName evidence="4">Tm-1-like ATP-binding domain-containing protein</fullName>
    </submittedName>
</protein>
<dbReference type="InterPro" id="IPR044122">
    <property type="entry name" value="UPF0261_N"/>
</dbReference>
<comment type="caution">
    <text evidence="4">The sequence shown here is derived from an EMBL/GenBank/DDBJ whole genome shotgun (WGS) entry which is preliminary data.</text>
</comment>
<feature type="compositionally biased region" description="Gly residues" evidence="1">
    <location>
        <begin position="428"/>
        <end position="439"/>
    </location>
</feature>
<dbReference type="InterPro" id="IPR056778">
    <property type="entry name" value="UPF0261_C"/>
</dbReference>
<evidence type="ECO:0000259" key="2">
    <source>
        <dbReference type="Pfam" id="PF06792"/>
    </source>
</evidence>
<dbReference type="CDD" id="cd15488">
    <property type="entry name" value="Tm-1-like"/>
    <property type="match status" value="1"/>
</dbReference>
<evidence type="ECO:0000313" key="5">
    <source>
        <dbReference type="Proteomes" id="UP001201161"/>
    </source>
</evidence>
<evidence type="ECO:0000259" key="3">
    <source>
        <dbReference type="Pfam" id="PF23189"/>
    </source>
</evidence>
<dbReference type="EMBL" id="JAKJHZ010000007">
    <property type="protein sequence ID" value="MCF6378138.1"/>
    <property type="molecule type" value="Genomic_DNA"/>
</dbReference>
<dbReference type="PANTHER" id="PTHR31862">
    <property type="entry name" value="UPF0261 DOMAIN PROTEIN (AFU_ORTHOLOGUE AFUA_1G10120)"/>
    <property type="match status" value="1"/>
</dbReference>
<dbReference type="Gene3D" id="3.40.50.12020">
    <property type="entry name" value="Uncharacterised protein family UPF0261, NN domain"/>
    <property type="match status" value="1"/>
</dbReference>
<dbReference type="PANTHER" id="PTHR31862:SF1">
    <property type="entry name" value="UPF0261 DOMAIN PROTEIN (AFU_ORTHOLOGUE AFUA_1G10120)"/>
    <property type="match status" value="1"/>
</dbReference>
<feature type="domain" description="UPF0261" evidence="3">
    <location>
        <begin position="197"/>
        <end position="414"/>
    </location>
</feature>
<evidence type="ECO:0000313" key="4">
    <source>
        <dbReference type="EMBL" id="MCF6378138.1"/>
    </source>
</evidence>
<proteinExistence type="predicted"/>
<keyword evidence="5" id="KW-1185">Reference proteome</keyword>
<accession>A0ABS9HDE6</accession>
<dbReference type="Pfam" id="PF23189">
    <property type="entry name" value="UPF0261_C"/>
    <property type="match status" value="1"/>
</dbReference>